<feature type="coiled-coil region" evidence="1">
    <location>
        <begin position="4"/>
        <end position="59"/>
    </location>
</feature>
<keyword evidence="1" id="KW-0175">Coiled coil</keyword>
<proteinExistence type="predicted"/>
<name>A0A1E3X5F0_9BACT</name>
<dbReference type="Proteomes" id="UP000094056">
    <property type="component" value="Unassembled WGS sequence"/>
</dbReference>
<dbReference type="EMBL" id="MAYW01000170">
    <property type="protein sequence ID" value="ODS30831.1"/>
    <property type="molecule type" value="Genomic_DNA"/>
</dbReference>
<organism evidence="2 3">
    <name type="scientific">Candidatus Scalindua rubra</name>
    <dbReference type="NCBI Taxonomy" id="1872076"/>
    <lineage>
        <taxon>Bacteria</taxon>
        <taxon>Pseudomonadati</taxon>
        <taxon>Planctomycetota</taxon>
        <taxon>Candidatus Brocadiia</taxon>
        <taxon>Candidatus Brocadiales</taxon>
        <taxon>Candidatus Scalinduaceae</taxon>
        <taxon>Candidatus Scalindua</taxon>
    </lineage>
</organism>
<protein>
    <submittedName>
        <fullName evidence="2">Uncharacterized protein</fullName>
    </submittedName>
</protein>
<accession>A0A1E3X5F0</accession>
<evidence type="ECO:0000313" key="2">
    <source>
        <dbReference type="EMBL" id="ODS30831.1"/>
    </source>
</evidence>
<evidence type="ECO:0000313" key="3">
    <source>
        <dbReference type="Proteomes" id="UP000094056"/>
    </source>
</evidence>
<comment type="caution">
    <text evidence="2">The sequence shown here is derived from an EMBL/GenBank/DDBJ whole genome shotgun (WGS) entry which is preliminary data.</text>
</comment>
<sequence length="63" mass="7681">MTSKKRYKKQISSLKEVIKDHIEKIEQENLKDSPNIDRIRHWEKEIDIYEDSVKKAKKRLERG</sequence>
<gene>
    <name evidence="2" type="ORF">SCARUB_04041</name>
</gene>
<reference evidence="2 3" key="1">
    <citation type="submission" date="2016-07" db="EMBL/GenBank/DDBJ databases">
        <title>Draft genome of Scalindua rubra, obtained from a brine-seawater interface in the Red Sea, sheds light on salt adaptation in anammox bacteria.</title>
        <authorList>
            <person name="Speth D.R."/>
            <person name="Lagkouvardos I."/>
            <person name="Wang Y."/>
            <person name="Qian P.-Y."/>
            <person name="Dutilh B.E."/>
            <person name="Jetten M.S."/>
        </authorList>
    </citation>
    <scope>NUCLEOTIDE SEQUENCE [LARGE SCALE GENOMIC DNA]</scope>
    <source>
        <strain evidence="2">BSI-1</strain>
    </source>
</reference>
<evidence type="ECO:0000256" key="1">
    <source>
        <dbReference type="SAM" id="Coils"/>
    </source>
</evidence>
<dbReference type="AlphaFoldDB" id="A0A1E3X5F0"/>